<dbReference type="GO" id="GO:0003743">
    <property type="term" value="F:translation initiation factor activity"/>
    <property type="evidence" value="ECO:0007669"/>
    <property type="project" value="UniProtKB-UniRule"/>
</dbReference>
<comment type="similarity">
    <text evidence="4">Belongs to the eIF-3 subunit H family.</text>
</comment>
<dbReference type="GO" id="GO:0033290">
    <property type="term" value="C:eukaryotic 48S preinitiation complex"/>
    <property type="evidence" value="ECO:0007669"/>
    <property type="project" value="UniProtKB-UniRule"/>
</dbReference>
<dbReference type="InterPro" id="IPR000555">
    <property type="entry name" value="JAMM/MPN+_dom"/>
</dbReference>
<dbReference type="Proteomes" id="UP000320762">
    <property type="component" value="Unassembled WGS sequence"/>
</dbReference>
<evidence type="ECO:0000259" key="5">
    <source>
        <dbReference type="PROSITE" id="PS50249"/>
    </source>
</evidence>
<dbReference type="InterPro" id="IPR037518">
    <property type="entry name" value="MPN"/>
</dbReference>
<dbReference type="HAMAP" id="MF_03007">
    <property type="entry name" value="eIF3h"/>
    <property type="match status" value="1"/>
</dbReference>
<dbReference type="PANTHER" id="PTHR10410">
    <property type="entry name" value="EUKARYOTIC TRANSLATION INITIATION FACTOR 3 -RELATED"/>
    <property type="match status" value="1"/>
</dbReference>
<reference evidence="6 7" key="1">
    <citation type="journal article" date="2019" name="New Phytol.">
        <title>Comparative genomics reveals unique wood-decay strategies and fruiting body development in the Schizophyllaceae.</title>
        <authorList>
            <person name="Almasi E."/>
            <person name="Sahu N."/>
            <person name="Krizsan K."/>
            <person name="Balint B."/>
            <person name="Kovacs G.M."/>
            <person name="Kiss B."/>
            <person name="Cseklye J."/>
            <person name="Drula E."/>
            <person name="Henrissat B."/>
            <person name="Nagy I."/>
            <person name="Chovatia M."/>
            <person name="Adam C."/>
            <person name="LaButti K."/>
            <person name="Lipzen A."/>
            <person name="Riley R."/>
            <person name="Grigoriev I.V."/>
            <person name="Nagy L.G."/>
        </authorList>
    </citation>
    <scope>NUCLEOTIDE SEQUENCE [LARGE SCALE GENOMIC DNA]</scope>
    <source>
        <strain evidence="6 7">NL-1724</strain>
    </source>
</reference>
<evidence type="ECO:0000256" key="4">
    <source>
        <dbReference type="HAMAP-Rule" id="MF_03007"/>
    </source>
</evidence>
<evidence type="ECO:0000256" key="3">
    <source>
        <dbReference type="ARBA" id="ARBA00022917"/>
    </source>
</evidence>
<keyword evidence="3 4" id="KW-0648">Protein biosynthesis</keyword>
<evidence type="ECO:0000313" key="7">
    <source>
        <dbReference type="Proteomes" id="UP000320762"/>
    </source>
</evidence>
<dbReference type="Gene3D" id="3.40.140.10">
    <property type="entry name" value="Cytidine Deaminase, domain 2"/>
    <property type="match status" value="1"/>
</dbReference>
<dbReference type="GO" id="GO:0016282">
    <property type="term" value="C:eukaryotic 43S preinitiation complex"/>
    <property type="evidence" value="ECO:0007669"/>
    <property type="project" value="UniProtKB-UniRule"/>
</dbReference>
<dbReference type="Pfam" id="PF01398">
    <property type="entry name" value="JAB"/>
    <property type="match status" value="1"/>
</dbReference>
<dbReference type="GO" id="GO:0005852">
    <property type="term" value="C:eukaryotic translation initiation factor 3 complex"/>
    <property type="evidence" value="ECO:0007669"/>
    <property type="project" value="UniProtKB-UniRule"/>
</dbReference>
<comment type="function">
    <text evidence="4">Component of the eukaryotic translation initiation factor 3 (eIF-3) complex, which is involved in protein synthesis of a specialized repertoire of mRNAs and, together with other initiation factors, stimulates binding of mRNA and methionyl-tRNAi to the 40S ribosome. The eIF-3 complex specifically targets and initiates translation of a subset of mRNAs involved in cell proliferation.</text>
</comment>
<dbReference type="STRING" id="97359.A0A550CN42"/>
<evidence type="ECO:0000313" key="6">
    <source>
        <dbReference type="EMBL" id="TRM66179.1"/>
    </source>
</evidence>
<feature type="domain" description="MPN" evidence="5">
    <location>
        <begin position="45"/>
        <end position="181"/>
    </location>
</feature>
<dbReference type="EMBL" id="VDMD01000004">
    <property type="protein sequence ID" value="TRM66179.1"/>
    <property type="molecule type" value="Genomic_DNA"/>
</dbReference>
<dbReference type="CDD" id="cd08065">
    <property type="entry name" value="MPN_eIF3h"/>
    <property type="match status" value="1"/>
</dbReference>
<keyword evidence="2 4" id="KW-0396">Initiation factor</keyword>
<name>A0A550CN42_9AGAR</name>
<comment type="subunit">
    <text evidence="4">Component of the eukaryotic translation initiation factor 3 (eIF-3) complex.</text>
</comment>
<dbReference type="GO" id="GO:0001732">
    <property type="term" value="P:formation of cytoplasmic translation initiation complex"/>
    <property type="evidence" value="ECO:0007669"/>
    <property type="project" value="UniProtKB-UniRule"/>
</dbReference>
<sequence>MAAALAASLPSAPAAPQIVAPTYEAIPASMSKLIDVEAEIPLTDVQLDGIVVSKIMKHATESTAQNANGLLLGLDLDGTLEVSNCFALPTHVSDEDDKASKSMARYQTSMLRSLKEVQGDDGVVGFYQATTMGAFFNQTLIETQVANQERLRHGGVVVVHDLTQAARGVAAFRAFRLTPTFLDAYKKHNFSSSGLATRRLTFSTILEEIPLKIRTNPLLSAFVNTLTKAKATKSSDASPEASVSSALPPSFSALDLAPTGLTRNLEQIIDTVDAYRTEEGNLAYMSRQIAREKAKADAYVSKRKDENASRVAQGLPPLPEEDVSRLFKIPAEPNRLDSMLLLGQLDSYGQSLGGTARTGLVKMYGAKASASP</sequence>
<dbReference type="AlphaFoldDB" id="A0A550CN42"/>
<keyword evidence="1 4" id="KW-0963">Cytoplasm</keyword>
<accession>A0A550CN42</accession>
<organism evidence="6 7">
    <name type="scientific">Schizophyllum amplum</name>
    <dbReference type="NCBI Taxonomy" id="97359"/>
    <lineage>
        <taxon>Eukaryota</taxon>
        <taxon>Fungi</taxon>
        <taxon>Dikarya</taxon>
        <taxon>Basidiomycota</taxon>
        <taxon>Agaricomycotina</taxon>
        <taxon>Agaricomycetes</taxon>
        <taxon>Agaricomycetidae</taxon>
        <taxon>Agaricales</taxon>
        <taxon>Schizophyllaceae</taxon>
        <taxon>Schizophyllum</taxon>
    </lineage>
</organism>
<proteinExistence type="inferred from homology"/>
<dbReference type="Pfam" id="PF19445">
    <property type="entry name" value="eIF3h_C"/>
    <property type="match status" value="1"/>
</dbReference>
<gene>
    <name evidence="6" type="ORF">BD626DRAFT_398511</name>
</gene>
<protein>
    <recommendedName>
        <fullName evidence="4">Eukaryotic translation initiation factor 3 subunit H</fullName>
        <shortName evidence="4">eIF3h</shortName>
    </recommendedName>
</protein>
<evidence type="ECO:0000256" key="2">
    <source>
        <dbReference type="ARBA" id="ARBA00022540"/>
    </source>
</evidence>
<dbReference type="InterPro" id="IPR027524">
    <property type="entry name" value="eIF3h"/>
</dbReference>
<dbReference type="OrthoDB" id="10265695at2759"/>
<evidence type="ECO:0000256" key="1">
    <source>
        <dbReference type="ARBA" id="ARBA00022490"/>
    </source>
</evidence>
<comment type="subcellular location">
    <subcellularLocation>
        <location evidence="4">Cytoplasm</location>
    </subcellularLocation>
</comment>
<comment type="caution">
    <text evidence="6">The sequence shown here is derived from an EMBL/GenBank/DDBJ whole genome shotgun (WGS) entry which is preliminary data.</text>
</comment>
<dbReference type="SMART" id="SM00232">
    <property type="entry name" value="JAB_MPN"/>
    <property type="match status" value="1"/>
</dbReference>
<dbReference type="InterPro" id="IPR050242">
    <property type="entry name" value="JAMM_MPN+_peptidase_M67A"/>
</dbReference>
<dbReference type="PROSITE" id="PS50249">
    <property type="entry name" value="MPN"/>
    <property type="match status" value="1"/>
</dbReference>
<dbReference type="InterPro" id="IPR045810">
    <property type="entry name" value="eIF3h_C"/>
</dbReference>
<keyword evidence="7" id="KW-1185">Reference proteome</keyword>
<dbReference type="GO" id="GO:0008237">
    <property type="term" value="F:metallopeptidase activity"/>
    <property type="evidence" value="ECO:0007669"/>
    <property type="project" value="InterPro"/>
</dbReference>